<sequence>MSRKISIFLSLIVLLAPSYYIFASLEISEIMYDLKTGSDDGREWVEIFNNSNNSVDLSSFRFFEGDVNHKLVLAQGNANLEAWSYALIVSNVEKFKTDWPNFFGTIFDSTFSLSNSGEVLTIKDDDLLVNQYFYKSSSGGAGDGNSLQKINPVRGSEGSQDASASNGINGAWVSATPTPGTENKVVVLPSKPRLLSSVPTSKSNKISAEDKIVRQDLTTVRQDLTTTNFIQNAGNEENNNSYLFAVILILFLGASAGTVYFIRRKQITPKPGDDFELLDE</sequence>
<dbReference type="Pfam" id="PF00932">
    <property type="entry name" value="LTD"/>
    <property type="match status" value="1"/>
</dbReference>
<keyword evidence="2" id="KW-0812">Transmembrane</keyword>
<dbReference type="STRING" id="1801732.A2814_03300"/>
<name>A0A1F6UQ81_9BACT</name>
<proteinExistence type="predicted"/>
<evidence type="ECO:0000313" key="5">
    <source>
        <dbReference type="Proteomes" id="UP000177869"/>
    </source>
</evidence>
<keyword evidence="2" id="KW-0472">Membrane</keyword>
<feature type="transmembrane region" description="Helical" evidence="2">
    <location>
        <begin position="242"/>
        <end position="262"/>
    </location>
</feature>
<organism evidence="4 5">
    <name type="scientific">Candidatus Nomurabacteria bacterium RIFCSPHIGHO2_01_FULL_38_19</name>
    <dbReference type="NCBI Taxonomy" id="1801732"/>
    <lineage>
        <taxon>Bacteria</taxon>
        <taxon>Candidatus Nomuraibacteriota</taxon>
    </lineage>
</organism>
<dbReference type="InterPro" id="IPR001322">
    <property type="entry name" value="Lamin_tail_dom"/>
</dbReference>
<keyword evidence="2" id="KW-1133">Transmembrane helix</keyword>
<comment type="caution">
    <text evidence="4">The sequence shown here is derived from an EMBL/GenBank/DDBJ whole genome shotgun (WGS) entry which is preliminary data.</text>
</comment>
<dbReference type="EMBL" id="MFTI01000032">
    <property type="protein sequence ID" value="OGI59529.1"/>
    <property type="molecule type" value="Genomic_DNA"/>
</dbReference>
<accession>A0A1F6UQ81</accession>
<evidence type="ECO:0000256" key="1">
    <source>
        <dbReference type="SAM" id="MobiDB-lite"/>
    </source>
</evidence>
<feature type="region of interest" description="Disordered" evidence="1">
    <location>
        <begin position="140"/>
        <end position="162"/>
    </location>
</feature>
<protein>
    <recommendedName>
        <fullName evidence="3">LTD domain-containing protein</fullName>
    </recommendedName>
</protein>
<dbReference type="Proteomes" id="UP000177869">
    <property type="component" value="Unassembled WGS sequence"/>
</dbReference>
<feature type="domain" description="LTD" evidence="3">
    <location>
        <begin position="24"/>
        <end position="134"/>
    </location>
</feature>
<reference evidence="4 5" key="1">
    <citation type="journal article" date="2016" name="Nat. Commun.">
        <title>Thousands of microbial genomes shed light on interconnected biogeochemical processes in an aquifer system.</title>
        <authorList>
            <person name="Anantharaman K."/>
            <person name="Brown C.T."/>
            <person name="Hug L.A."/>
            <person name="Sharon I."/>
            <person name="Castelle C.J."/>
            <person name="Probst A.J."/>
            <person name="Thomas B.C."/>
            <person name="Singh A."/>
            <person name="Wilkins M.J."/>
            <person name="Karaoz U."/>
            <person name="Brodie E.L."/>
            <person name="Williams K.H."/>
            <person name="Hubbard S.S."/>
            <person name="Banfield J.F."/>
        </authorList>
    </citation>
    <scope>NUCLEOTIDE SEQUENCE [LARGE SCALE GENOMIC DNA]</scope>
</reference>
<evidence type="ECO:0000259" key="3">
    <source>
        <dbReference type="Pfam" id="PF00932"/>
    </source>
</evidence>
<evidence type="ECO:0000256" key="2">
    <source>
        <dbReference type="SAM" id="Phobius"/>
    </source>
</evidence>
<dbReference type="AlphaFoldDB" id="A0A1F6UQ81"/>
<gene>
    <name evidence="4" type="ORF">A2814_03300</name>
</gene>
<evidence type="ECO:0000313" key="4">
    <source>
        <dbReference type="EMBL" id="OGI59529.1"/>
    </source>
</evidence>